<protein>
    <submittedName>
        <fullName evidence="8">SusD family protein</fullName>
    </submittedName>
</protein>
<organism evidence="8 9">
    <name type="scientific">Pedobacter hartonius</name>
    <dbReference type="NCBI Taxonomy" id="425514"/>
    <lineage>
        <taxon>Bacteria</taxon>
        <taxon>Pseudomonadati</taxon>
        <taxon>Bacteroidota</taxon>
        <taxon>Sphingobacteriia</taxon>
        <taxon>Sphingobacteriales</taxon>
        <taxon>Sphingobacteriaceae</taxon>
        <taxon>Pedobacter</taxon>
    </lineage>
</organism>
<dbReference type="Proteomes" id="UP000198850">
    <property type="component" value="Unassembled WGS sequence"/>
</dbReference>
<comment type="subcellular location">
    <subcellularLocation>
        <location evidence="1">Cell outer membrane</location>
    </subcellularLocation>
</comment>
<evidence type="ECO:0000259" key="6">
    <source>
        <dbReference type="Pfam" id="PF07980"/>
    </source>
</evidence>
<evidence type="ECO:0000256" key="3">
    <source>
        <dbReference type="ARBA" id="ARBA00022729"/>
    </source>
</evidence>
<accession>A0A1H4CT88</accession>
<evidence type="ECO:0000256" key="5">
    <source>
        <dbReference type="ARBA" id="ARBA00023237"/>
    </source>
</evidence>
<evidence type="ECO:0000313" key="9">
    <source>
        <dbReference type="Proteomes" id="UP000198850"/>
    </source>
</evidence>
<dbReference type="OrthoDB" id="697229at2"/>
<evidence type="ECO:0000256" key="4">
    <source>
        <dbReference type="ARBA" id="ARBA00023136"/>
    </source>
</evidence>
<dbReference type="GO" id="GO:0009279">
    <property type="term" value="C:cell outer membrane"/>
    <property type="evidence" value="ECO:0007669"/>
    <property type="project" value="UniProtKB-SubCell"/>
</dbReference>
<keyword evidence="9" id="KW-1185">Reference proteome</keyword>
<evidence type="ECO:0000256" key="2">
    <source>
        <dbReference type="ARBA" id="ARBA00006275"/>
    </source>
</evidence>
<reference evidence="8 9" key="1">
    <citation type="submission" date="2016-10" db="EMBL/GenBank/DDBJ databases">
        <authorList>
            <person name="de Groot N.N."/>
        </authorList>
    </citation>
    <scope>NUCLEOTIDE SEQUENCE [LARGE SCALE GENOMIC DNA]</scope>
    <source>
        <strain evidence="8 9">DSM 19033</strain>
    </source>
</reference>
<dbReference type="RefSeq" id="WP_090556317.1">
    <property type="nucleotide sequence ID" value="NZ_FNRA01000004.1"/>
</dbReference>
<dbReference type="SUPFAM" id="SSF48452">
    <property type="entry name" value="TPR-like"/>
    <property type="match status" value="1"/>
</dbReference>
<dbReference type="STRING" id="425514.SAMN05443550_104179"/>
<gene>
    <name evidence="8" type="ORF">SAMN05443550_104179</name>
</gene>
<evidence type="ECO:0000259" key="7">
    <source>
        <dbReference type="Pfam" id="PF14322"/>
    </source>
</evidence>
<sequence length="456" mass="51510">MKRYSYILICLILGCTVFPGCDKYLDIKPKGRTTLSTVTDYDQWLNDPYLGMGFGSPYGWTNYFTDQVDFVNITTPPTTPTDLTYVWGLQFSSDLNSPPLLWSEHYAKINQYNSVLIGIDEATGGTESQKKSLKGEALLGRALEYFYLVNEYGKPYDSTTVNQDLAVPFVTSNDVTQKVPPRSTINEIYKHIIEDVNAAIPNLPLDNTANRFRGSLAAGYSVLARVYFYTGNYAEARRYAELALANTKAVMLNFNGTLPTSPSITNRVDVIYGRYVVGNFPASLEFMRTFSTDDLRVKKLYRNSDNYTFITRGATAFIPLQVTSSLQNVNTGTSVQEMRLIIAEVAARTNALSVALQQLDEIRKNRIATATYVPYQSSDQQTVLQEVFLERNLELAFTGLRWFDMRRLDKENRMGTVYRYDARGNVIATLPPHSNRYTLQIPVQVLSFNPGMQQNP</sequence>
<dbReference type="InterPro" id="IPR011990">
    <property type="entry name" value="TPR-like_helical_dom_sf"/>
</dbReference>
<dbReference type="InterPro" id="IPR012944">
    <property type="entry name" value="SusD_RagB_dom"/>
</dbReference>
<evidence type="ECO:0000256" key="1">
    <source>
        <dbReference type="ARBA" id="ARBA00004442"/>
    </source>
</evidence>
<evidence type="ECO:0000313" key="8">
    <source>
        <dbReference type="EMBL" id="SEA63577.1"/>
    </source>
</evidence>
<keyword evidence="5" id="KW-0998">Cell outer membrane</keyword>
<dbReference type="InterPro" id="IPR033985">
    <property type="entry name" value="SusD-like_N"/>
</dbReference>
<feature type="domain" description="RagB/SusD" evidence="6">
    <location>
        <begin position="337"/>
        <end position="456"/>
    </location>
</feature>
<keyword evidence="4" id="KW-0472">Membrane</keyword>
<proteinExistence type="inferred from homology"/>
<dbReference type="PROSITE" id="PS51257">
    <property type="entry name" value="PROKAR_LIPOPROTEIN"/>
    <property type="match status" value="1"/>
</dbReference>
<comment type="similarity">
    <text evidence="2">Belongs to the SusD family.</text>
</comment>
<name>A0A1H4CT88_9SPHI</name>
<keyword evidence="3" id="KW-0732">Signal</keyword>
<dbReference type="Pfam" id="PF14322">
    <property type="entry name" value="SusD-like_3"/>
    <property type="match status" value="1"/>
</dbReference>
<feature type="domain" description="SusD-like N-terminal" evidence="7">
    <location>
        <begin position="23"/>
        <end position="227"/>
    </location>
</feature>
<dbReference type="AlphaFoldDB" id="A0A1H4CT88"/>
<dbReference type="Pfam" id="PF07980">
    <property type="entry name" value="SusD_RagB"/>
    <property type="match status" value="1"/>
</dbReference>
<dbReference type="Gene3D" id="1.25.40.390">
    <property type="match status" value="2"/>
</dbReference>
<dbReference type="EMBL" id="FNRA01000004">
    <property type="protein sequence ID" value="SEA63577.1"/>
    <property type="molecule type" value="Genomic_DNA"/>
</dbReference>